<dbReference type="SMART" id="SM00472">
    <property type="entry name" value="MIR"/>
    <property type="match status" value="3"/>
</dbReference>
<evidence type="ECO:0000256" key="1">
    <source>
        <dbReference type="ARBA" id="ARBA00004477"/>
    </source>
</evidence>
<accession>A0A8J5UV80</accession>
<feature type="region of interest" description="Disordered" evidence="15">
    <location>
        <begin position="1"/>
        <end position="22"/>
    </location>
</feature>
<dbReference type="CDD" id="cd23286">
    <property type="entry name" value="beta-trefoil_MIR_PMT7-like"/>
    <property type="match status" value="1"/>
</dbReference>
<dbReference type="PROSITE" id="PS50919">
    <property type="entry name" value="MIR"/>
    <property type="match status" value="3"/>
</dbReference>
<keyword evidence="7 14" id="KW-0812">Transmembrane</keyword>
<protein>
    <recommendedName>
        <fullName evidence="4 14">Dolichyl-phosphate-mannose--protein mannosyltransferase</fullName>
        <ecNumber evidence="4 14">2.4.1.109</ecNumber>
    </recommendedName>
</protein>
<keyword evidence="5 14" id="KW-0328">Glycosyltransferase</keyword>
<evidence type="ECO:0000256" key="10">
    <source>
        <dbReference type="ARBA" id="ARBA00023136"/>
    </source>
</evidence>
<evidence type="ECO:0000256" key="12">
    <source>
        <dbReference type="ARBA" id="ARBA00045085"/>
    </source>
</evidence>
<dbReference type="GO" id="GO:0004169">
    <property type="term" value="F:dolichyl-phosphate-mannose-protein mannosyltransferase activity"/>
    <property type="evidence" value="ECO:0007669"/>
    <property type="project" value="UniProtKB-UniRule"/>
</dbReference>
<sequence>MPTKRSKQKPSISPSKLPPGYKPGPFRPFHTSKLLNYFQLTKLDQFLTVSLLALSVIIRLYKLYHPARVIFDEVHLGTFSREYFKGEFFMDVHPPLGKLIFFWVAMYFGWNGEFGFEEIGDAYDNNVPFLAMRMVSALSGIGTIMLTYFMMRLCCRSGSLVPWFVSVLVLIENSLVTQSRLIMLDSPLMFAQSVTMFGYKSFANQRPFSGNWFLMLLLTGLGLGVSVCIKLTGLYTIAWVGILTIIQLWNILGDLEVPISTWVKHVIYRAIALIFIPISMYLYFFQIHFDMLPYNGSGSGTVQSAFRSTFEDSELQFMPVEVLYGNSVTIKHNNLELYLHSHNATYESGSGEQQVTLYHSDFDEYNEWMIESKNKFNERLIEKQKPVKDGDIIRLYHKVTGKYLHVNDVRPPLSDYDYANEVSCAGDRDLLGDINYEFKVKIIDKKPHGRKDLPLIKLRATESIFQLIHQGTKCTLLGHEDLLPEWGFGQNEVVCIDEPTIPNTLWYIESNFNPKKNVTFEKITFGPYSYWQKLKEVHRAMFRINRSFTQDHDYASTPGGWPFVLRGVGYFGSHNDVMEKLTDEPGSMIYLLGNVVIYYSAFFILTLCIAKYLIHLFFQMNPFKIPNESPIVTNFYENSRDWILGWALHYLPSFLMSRKLFLHHYFPALYFSIVLIGQYVDYQMSRRKYFAYGLISVILVGSLYCFITMIPIIYGTEWTVAGCTASKLFSTWDYDCMAYSDSVDFVHDDVVYEDEVYE</sequence>
<keyword evidence="10 14" id="KW-0472">Membrane</keyword>
<evidence type="ECO:0000256" key="9">
    <source>
        <dbReference type="ARBA" id="ARBA00022989"/>
    </source>
</evidence>
<evidence type="ECO:0000256" key="15">
    <source>
        <dbReference type="SAM" id="MobiDB-lite"/>
    </source>
</evidence>
<evidence type="ECO:0000313" key="18">
    <source>
        <dbReference type="Proteomes" id="UP000694255"/>
    </source>
</evidence>
<dbReference type="Pfam" id="PF02366">
    <property type="entry name" value="PMT"/>
    <property type="match status" value="1"/>
</dbReference>
<evidence type="ECO:0000256" key="3">
    <source>
        <dbReference type="ARBA" id="ARBA00007222"/>
    </source>
</evidence>
<keyword evidence="8 14" id="KW-0256">Endoplasmic reticulum</keyword>
<name>A0A8J5UV80_9ASCO</name>
<dbReference type="UniPathway" id="UPA00378"/>
<comment type="pathway">
    <text evidence="2 14">Protein modification; protein glycosylation.</text>
</comment>
<feature type="transmembrane region" description="Helical" evidence="14">
    <location>
        <begin position="130"/>
        <end position="151"/>
    </location>
</feature>
<evidence type="ECO:0000256" key="6">
    <source>
        <dbReference type="ARBA" id="ARBA00022679"/>
    </source>
</evidence>
<organism evidence="17 18">
    <name type="scientific">[Candida] subhashii</name>
    <dbReference type="NCBI Taxonomy" id="561895"/>
    <lineage>
        <taxon>Eukaryota</taxon>
        <taxon>Fungi</taxon>
        <taxon>Dikarya</taxon>
        <taxon>Ascomycota</taxon>
        <taxon>Saccharomycotina</taxon>
        <taxon>Pichiomycetes</taxon>
        <taxon>Debaryomycetaceae</taxon>
        <taxon>Spathaspora</taxon>
    </lineage>
</organism>
<dbReference type="InterPro" id="IPR032421">
    <property type="entry name" value="PMT_4TMC"/>
</dbReference>
<dbReference type="Pfam" id="PF02815">
    <property type="entry name" value="MIR"/>
    <property type="match status" value="1"/>
</dbReference>
<dbReference type="GeneID" id="73466917"/>
<evidence type="ECO:0000313" key="17">
    <source>
        <dbReference type="EMBL" id="KAG7666347.1"/>
    </source>
</evidence>
<dbReference type="EC" id="2.4.1.109" evidence="4 14"/>
<dbReference type="Proteomes" id="UP000694255">
    <property type="component" value="Unassembled WGS sequence"/>
</dbReference>
<dbReference type="Pfam" id="PF16192">
    <property type="entry name" value="PMT_4TMC"/>
    <property type="match status" value="1"/>
</dbReference>
<feature type="transmembrane region" description="Helical" evidence="14">
    <location>
        <begin position="158"/>
        <end position="176"/>
    </location>
</feature>
<dbReference type="InterPro" id="IPR027005">
    <property type="entry name" value="PMT-like"/>
</dbReference>
<comment type="subcellular location">
    <subcellularLocation>
        <location evidence="1 14">Endoplasmic reticulum membrane</location>
        <topology evidence="1 14">Multi-pass membrane protein</topology>
    </subcellularLocation>
</comment>
<feature type="transmembrane region" description="Helical" evidence="14">
    <location>
        <begin position="689"/>
        <end position="714"/>
    </location>
</feature>
<dbReference type="PANTHER" id="PTHR10050">
    <property type="entry name" value="DOLICHYL-PHOSPHATE-MANNOSE--PROTEIN MANNOSYLTRANSFERASE"/>
    <property type="match status" value="1"/>
</dbReference>
<evidence type="ECO:0000256" key="13">
    <source>
        <dbReference type="ARBA" id="ARBA00045102"/>
    </source>
</evidence>
<evidence type="ECO:0000256" key="5">
    <source>
        <dbReference type="ARBA" id="ARBA00022676"/>
    </source>
</evidence>
<comment type="catalytic activity">
    <reaction evidence="13 14">
        <text>a di-trans,poly-cis-dolichyl beta-D-mannosyl phosphate + L-seryl-[protein] = 3-O-(alpha-D-mannosyl)-L-seryl-[protein] + a di-trans,poly-cis-dolichyl phosphate + H(+)</text>
        <dbReference type="Rhea" id="RHEA:17377"/>
        <dbReference type="Rhea" id="RHEA-COMP:9863"/>
        <dbReference type="Rhea" id="RHEA-COMP:13546"/>
        <dbReference type="Rhea" id="RHEA-COMP:19498"/>
        <dbReference type="Rhea" id="RHEA-COMP:19501"/>
        <dbReference type="ChEBI" id="CHEBI:15378"/>
        <dbReference type="ChEBI" id="CHEBI:29999"/>
        <dbReference type="ChEBI" id="CHEBI:57683"/>
        <dbReference type="ChEBI" id="CHEBI:58211"/>
        <dbReference type="ChEBI" id="CHEBI:137321"/>
        <dbReference type="EC" id="2.4.1.109"/>
    </reaction>
</comment>
<evidence type="ECO:0000259" key="16">
    <source>
        <dbReference type="PROSITE" id="PS50919"/>
    </source>
</evidence>
<evidence type="ECO:0000256" key="2">
    <source>
        <dbReference type="ARBA" id="ARBA00004922"/>
    </source>
</evidence>
<keyword evidence="11" id="KW-0325">Glycoprotein</keyword>
<evidence type="ECO:0000256" key="11">
    <source>
        <dbReference type="ARBA" id="ARBA00023180"/>
    </source>
</evidence>
<dbReference type="GO" id="GO:0005789">
    <property type="term" value="C:endoplasmic reticulum membrane"/>
    <property type="evidence" value="ECO:0007669"/>
    <property type="project" value="UniProtKB-SubCell"/>
</dbReference>
<dbReference type="RefSeq" id="XP_049266575.1">
    <property type="nucleotide sequence ID" value="XM_049404725.1"/>
</dbReference>
<feature type="domain" description="MIR" evidence="16">
    <location>
        <begin position="384"/>
        <end position="443"/>
    </location>
</feature>
<gene>
    <name evidence="17" type="ORF">J8A68_000116</name>
</gene>
<feature type="transmembrane region" description="Helical" evidence="14">
    <location>
        <begin position="588"/>
        <end position="614"/>
    </location>
</feature>
<dbReference type="InterPro" id="IPR016093">
    <property type="entry name" value="MIR_motif"/>
</dbReference>
<feature type="transmembrane region" description="Helical" evidence="14">
    <location>
        <begin position="214"/>
        <end position="246"/>
    </location>
</feature>
<feature type="transmembrane region" description="Helical" evidence="14">
    <location>
        <begin position="660"/>
        <end position="677"/>
    </location>
</feature>
<feature type="transmembrane region" description="Helical" evidence="14">
    <location>
        <begin position="88"/>
        <end position="110"/>
    </location>
</feature>
<keyword evidence="9 14" id="KW-1133">Transmembrane helix</keyword>
<feature type="domain" description="MIR" evidence="16">
    <location>
        <begin position="455"/>
        <end position="511"/>
    </location>
</feature>
<evidence type="ECO:0000256" key="7">
    <source>
        <dbReference type="ARBA" id="ARBA00022692"/>
    </source>
</evidence>
<keyword evidence="6 14" id="KW-0808">Transferase</keyword>
<dbReference type="PANTHER" id="PTHR10050:SF50">
    <property type="entry name" value="DOLICHYL-PHOSPHATE-MANNOSE--PROTEIN MANNOSYLTRANSFERASE 1-RELATED"/>
    <property type="match status" value="1"/>
</dbReference>
<dbReference type="InterPro" id="IPR003342">
    <property type="entry name" value="ArnT-like_N"/>
</dbReference>
<dbReference type="OrthoDB" id="292747at2759"/>
<feature type="domain" description="MIR" evidence="16">
    <location>
        <begin position="319"/>
        <end position="373"/>
    </location>
</feature>
<evidence type="ECO:0000256" key="14">
    <source>
        <dbReference type="RuleBase" id="RU367007"/>
    </source>
</evidence>
<dbReference type="AlphaFoldDB" id="A0A8J5UV80"/>
<keyword evidence="18" id="KW-1185">Reference proteome</keyword>
<evidence type="ECO:0000256" key="4">
    <source>
        <dbReference type="ARBA" id="ARBA00012839"/>
    </source>
</evidence>
<comment type="catalytic activity">
    <reaction evidence="12 14">
        <text>a di-trans,poly-cis-dolichyl beta-D-mannosyl phosphate + L-threonyl-[protein] = 3-O-(alpha-D-mannosyl)-L-threonyl-[protein] + a di-trans,poly-cis-dolichyl phosphate + H(+)</text>
        <dbReference type="Rhea" id="RHEA:53396"/>
        <dbReference type="Rhea" id="RHEA-COMP:11060"/>
        <dbReference type="Rhea" id="RHEA-COMP:13547"/>
        <dbReference type="Rhea" id="RHEA-COMP:19498"/>
        <dbReference type="Rhea" id="RHEA-COMP:19501"/>
        <dbReference type="ChEBI" id="CHEBI:15378"/>
        <dbReference type="ChEBI" id="CHEBI:30013"/>
        <dbReference type="ChEBI" id="CHEBI:57683"/>
        <dbReference type="ChEBI" id="CHEBI:58211"/>
        <dbReference type="ChEBI" id="CHEBI:137323"/>
        <dbReference type="EC" id="2.4.1.109"/>
    </reaction>
</comment>
<comment type="similarity">
    <text evidence="3 14">Belongs to the glycosyltransferase 39 family.</text>
</comment>
<reference evidence="17 18" key="1">
    <citation type="journal article" date="2021" name="DNA Res.">
        <title>Genome analysis of Candida subhashii reveals its hybrid nature and dual mitochondrial genome conformations.</title>
        <authorList>
            <person name="Mixao V."/>
            <person name="Hegedusova E."/>
            <person name="Saus E."/>
            <person name="Pryszcz L.P."/>
            <person name="Cillingova A."/>
            <person name="Nosek J."/>
            <person name="Gabaldon T."/>
        </authorList>
    </citation>
    <scope>NUCLEOTIDE SEQUENCE [LARGE SCALE GENOMIC DNA]</scope>
    <source>
        <strain evidence="17 18">CBS 10753</strain>
    </source>
</reference>
<evidence type="ECO:0000256" key="8">
    <source>
        <dbReference type="ARBA" id="ARBA00022824"/>
    </source>
</evidence>
<proteinExistence type="inferred from homology"/>
<dbReference type="EMBL" id="JAGSYN010000010">
    <property type="protein sequence ID" value="KAG7666347.1"/>
    <property type="molecule type" value="Genomic_DNA"/>
</dbReference>
<comment type="caution">
    <text evidence="17">The sequence shown here is derived from an EMBL/GenBank/DDBJ whole genome shotgun (WGS) entry which is preliminary data.</text>
</comment>
<feature type="transmembrane region" description="Helical" evidence="14">
    <location>
        <begin position="266"/>
        <end position="285"/>
    </location>
</feature>
<comment type="function">
    <text evidence="14">Transfers mannose from Dol-P-mannose to Ser or Thr residues on proteins.</text>
</comment>